<dbReference type="Proteomes" id="UP000283530">
    <property type="component" value="Unassembled WGS sequence"/>
</dbReference>
<organism evidence="1 2">
    <name type="scientific">Cinnamomum micranthum f. kanehirae</name>
    <dbReference type="NCBI Taxonomy" id="337451"/>
    <lineage>
        <taxon>Eukaryota</taxon>
        <taxon>Viridiplantae</taxon>
        <taxon>Streptophyta</taxon>
        <taxon>Embryophyta</taxon>
        <taxon>Tracheophyta</taxon>
        <taxon>Spermatophyta</taxon>
        <taxon>Magnoliopsida</taxon>
        <taxon>Magnoliidae</taxon>
        <taxon>Laurales</taxon>
        <taxon>Lauraceae</taxon>
        <taxon>Cinnamomum</taxon>
    </lineage>
</organism>
<gene>
    <name evidence="1" type="ORF">CKAN_01592800</name>
</gene>
<name>A0A443P8C5_9MAGN</name>
<dbReference type="EMBL" id="QPKB01000006">
    <property type="protein sequence ID" value="RWR87000.1"/>
    <property type="molecule type" value="Genomic_DNA"/>
</dbReference>
<evidence type="ECO:0000313" key="2">
    <source>
        <dbReference type="Proteomes" id="UP000283530"/>
    </source>
</evidence>
<dbReference type="AlphaFoldDB" id="A0A443P8C5"/>
<proteinExistence type="predicted"/>
<keyword evidence="2" id="KW-1185">Reference proteome</keyword>
<protein>
    <submittedName>
        <fullName evidence="1">Uncharacterized protein</fullName>
    </submittedName>
</protein>
<evidence type="ECO:0000313" key="1">
    <source>
        <dbReference type="EMBL" id="RWR87000.1"/>
    </source>
</evidence>
<reference evidence="1 2" key="1">
    <citation type="journal article" date="2019" name="Nat. Plants">
        <title>Stout camphor tree genome fills gaps in understanding of flowering plant genome evolution.</title>
        <authorList>
            <person name="Chaw S.M."/>
            <person name="Liu Y.C."/>
            <person name="Wu Y.W."/>
            <person name="Wang H.Y."/>
            <person name="Lin C.I."/>
            <person name="Wu C.S."/>
            <person name="Ke H.M."/>
            <person name="Chang L.Y."/>
            <person name="Hsu C.Y."/>
            <person name="Yang H.T."/>
            <person name="Sudianto E."/>
            <person name="Hsu M.H."/>
            <person name="Wu K.P."/>
            <person name="Wang L.N."/>
            <person name="Leebens-Mack J.H."/>
            <person name="Tsai I.J."/>
        </authorList>
    </citation>
    <scope>NUCLEOTIDE SEQUENCE [LARGE SCALE GENOMIC DNA]</scope>
    <source>
        <strain evidence="2">cv. Chaw 1501</strain>
        <tissue evidence="1">Young leaves</tissue>
    </source>
</reference>
<accession>A0A443P8C5</accession>
<comment type="caution">
    <text evidence="1">The sequence shown here is derived from an EMBL/GenBank/DDBJ whole genome shotgun (WGS) entry which is preliminary data.</text>
</comment>
<sequence length="176" mass="19496">MNVAEEILEKWAVAENRDHRDQFQSLLGHTDRVSTGNSKQRRGCVFAGEDRGRLPLLIAPDRPGISKSAVPTVRVAAVRASLTSVLPARIHPKRMLPACVCRCRPPVPATASGRRSSSAAGPLTPCRSTLLHRWRGSGHRRWVQFFGCRTRTDRRRKKVGLVRLPGHPQTFSGTGH</sequence>